<name>A0ABT5NZN1_9PSED</name>
<reference evidence="3 4" key="1">
    <citation type="submission" date="2022-05" db="EMBL/GenBank/DDBJ databases">
        <title>Novel Pseudomonas spp. Isolated from a Rainbow Trout Aquaculture Facility.</title>
        <authorList>
            <person name="Testerman T."/>
            <person name="Graf J."/>
        </authorList>
    </citation>
    <scope>NUCLEOTIDE SEQUENCE [LARGE SCALE GENOMIC DNA]</scope>
    <source>
        <strain evidence="3 4">ID681</strain>
    </source>
</reference>
<evidence type="ECO:0000256" key="1">
    <source>
        <dbReference type="ARBA" id="ARBA00022723"/>
    </source>
</evidence>
<dbReference type="EMBL" id="JAMDGY010000102">
    <property type="protein sequence ID" value="MDD0993635.1"/>
    <property type="molecule type" value="Genomic_DNA"/>
</dbReference>
<gene>
    <name evidence="3" type="ORF">M5G11_24195</name>
</gene>
<proteinExistence type="predicted"/>
<keyword evidence="1" id="KW-0479">Metal-binding</keyword>
<evidence type="ECO:0000259" key="2">
    <source>
        <dbReference type="PROSITE" id="PS50846"/>
    </source>
</evidence>
<comment type="caution">
    <text evidence="3">The sequence shown here is derived from an EMBL/GenBank/DDBJ whole genome shotgun (WGS) entry which is preliminary data.</text>
</comment>
<dbReference type="CDD" id="cd00371">
    <property type="entry name" value="HMA"/>
    <property type="match status" value="1"/>
</dbReference>
<organism evidence="3 4">
    <name type="scientific">Pseudomonas fontis</name>
    <dbReference type="NCBI Taxonomy" id="2942633"/>
    <lineage>
        <taxon>Bacteria</taxon>
        <taxon>Pseudomonadati</taxon>
        <taxon>Pseudomonadota</taxon>
        <taxon>Gammaproteobacteria</taxon>
        <taxon>Pseudomonadales</taxon>
        <taxon>Pseudomonadaceae</taxon>
        <taxon>Pseudomonas</taxon>
    </lineage>
</organism>
<protein>
    <submittedName>
        <fullName evidence="3">Cation transporter</fullName>
    </submittedName>
</protein>
<dbReference type="InterPro" id="IPR036163">
    <property type="entry name" value="HMA_dom_sf"/>
</dbReference>
<dbReference type="RefSeq" id="WP_273912749.1">
    <property type="nucleotide sequence ID" value="NZ_JAMDGX010000068.1"/>
</dbReference>
<evidence type="ECO:0000313" key="3">
    <source>
        <dbReference type="EMBL" id="MDD0993635.1"/>
    </source>
</evidence>
<dbReference type="InterPro" id="IPR017969">
    <property type="entry name" value="Heavy-metal-associated_CS"/>
</dbReference>
<dbReference type="SUPFAM" id="SSF55008">
    <property type="entry name" value="HMA, heavy metal-associated domain"/>
    <property type="match status" value="1"/>
</dbReference>
<dbReference type="Proteomes" id="UP001148203">
    <property type="component" value="Unassembled WGS sequence"/>
</dbReference>
<sequence length="65" mass="7115">MQVFNVQGMTCGHCVKSVTQAIQAQDPAATVEVHLGQKEVRVHSLLTEPQILAAIREEGYQAEPQ</sequence>
<feature type="domain" description="HMA" evidence="2">
    <location>
        <begin position="1"/>
        <end position="63"/>
    </location>
</feature>
<dbReference type="Gene3D" id="3.30.70.100">
    <property type="match status" value="1"/>
</dbReference>
<evidence type="ECO:0000313" key="4">
    <source>
        <dbReference type="Proteomes" id="UP001148203"/>
    </source>
</evidence>
<keyword evidence="4" id="KW-1185">Reference proteome</keyword>
<accession>A0ABT5NZN1</accession>
<dbReference type="PROSITE" id="PS50846">
    <property type="entry name" value="HMA_2"/>
    <property type="match status" value="1"/>
</dbReference>
<dbReference type="InterPro" id="IPR006121">
    <property type="entry name" value="HMA_dom"/>
</dbReference>
<dbReference type="Pfam" id="PF00403">
    <property type="entry name" value="HMA"/>
    <property type="match status" value="1"/>
</dbReference>
<dbReference type="PROSITE" id="PS01047">
    <property type="entry name" value="HMA_1"/>
    <property type="match status" value="1"/>
</dbReference>